<feature type="region of interest" description="Disordered" evidence="1">
    <location>
        <begin position="1"/>
        <end position="35"/>
    </location>
</feature>
<protein>
    <submittedName>
        <fullName evidence="2">Uncharacterized protein</fullName>
    </submittedName>
</protein>
<evidence type="ECO:0000313" key="3">
    <source>
        <dbReference type="Proteomes" id="UP001221142"/>
    </source>
</evidence>
<dbReference type="AlphaFoldDB" id="A0AAD7C1F6"/>
<organism evidence="2 3">
    <name type="scientific">Roridomyces roridus</name>
    <dbReference type="NCBI Taxonomy" id="1738132"/>
    <lineage>
        <taxon>Eukaryota</taxon>
        <taxon>Fungi</taxon>
        <taxon>Dikarya</taxon>
        <taxon>Basidiomycota</taxon>
        <taxon>Agaricomycotina</taxon>
        <taxon>Agaricomycetes</taxon>
        <taxon>Agaricomycetidae</taxon>
        <taxon>Agaricales</taxon>
        <taxon>Marasmiineae</taxon>
        <taxon>Mycenaceae</taxon>
        <taxon>Roridomyces</taxon>
    </lineage>
</organism>
<reference evidence="2" key="1">
    <citation type="submission" date="2023-03" db="EMBL/GenBank/DDBJ databases">
        <title>Massive genome expansion in bonnet fungi (Mycena s.s.) driven by repeated elements and novel gene families across ecological guilds.</title>
        <authorList>
            <consortium name="Lawrence Berkeley National Laboratory"/>
            <person name="Harder C.B."/>
            <person name="Miyauchi S."/>
            <person name="Viragh M."/>
            <person name="Kuo A."/>
            <person name="Thoen E."/>
            <person name="Andreopoulos B."/>
            <person name="Lu D."/>
            <person name="Skrede I."/>
            <person name="Drula E."/>
            <person name="Henrissat B."/>
            <person name="Morin E."/>
            <person name="Kohler A."/>
            <person name="Barry K."/>
            <person name="LaButti K."/>
            <person name="Morin E."/>
            <person name="Salamov A."/>
            <person name="Lipzen A."/>
            <person name="Mereny Z."/>
            <person name="Hegedus B."/>
            <person name="Baldrian P."/>
            <person name="Stursova M."/>
            <person name="Weitz H."/>
            <person name="Taylor A."/>
            <person name="Grigoriev I.V."/>
            <person name="Nagy L.G."/>
            <person name="Martin F."/>
            <person name="Kauserud H."/>
        </authorList>
    </citation>
    <scope>NUCLEOTIDE SEQUENCE</scope>
    <source>
        <strain evidence="2">9284</strain>
    </source>
</reference>
<accession>A0AAD7C1F6</accession>
<sequence length="150" mass="15640">MSKRPGSPSGGAVIKRAKATPPPSNQIAISSSGDKSKGLIRTVQRTSGGDPAVDAHRTHGHVHLALALPERLRDLGQTVLNLPAPLSDELHDQPNSSVLRYVPTSTYLVVSTGTAATLFASSLGTAYLGLCPAGGGWRVESTSVSNEYRV</sequence>
<dbReference type="EMBL" id="JARKIF010000006">
    <property type="protein sequence ID" value="KAJ7636596.1"/>
    <property type="molecule type" value="Genomic_DNA"/>
</dbReference>
<evidence type="ECO:0000313" key="2">
    <source>
        <dbReference type="EMBL" id="KAJ7636596.1"/>
    </source>
</evidence>
<dbReference type="Proteomes" id="UP001221142">
    <property type="component" value="Unassembled WGS sequence"/>
</dbReference>
<evidence type="ECO:0000256" key="1">
    <source>
        <dbReference type="SAM" id="MobiDB-lite"/>
    </source>
</evidence>
<name>A0AAD7C1F6_9AGAR</name>
<proteinExistence type="predicted"/>
<comment type="caution">
    <text evidence="2">The sequence shown here is derived from an EMBL/GenBank/DDBJ whole genome shotgun (WGS) entry which is preliminary data.</text>
</comment>
<gene>
    <name evidence="2" type="ORF">FB45DRAFT_1001634</name>
</gene>
<keyword evidence="3" id="KW-1185">Reference proteome</keyword>